<feature type="transmembrane region" description="Helical" evidence="2">
    <location>
        <begin position="41"/>
        <end position="59"/>
    </location>
</feature>
<feature type="transmembrane region" description="Helical" evidence="2">
    <location>
        <begin position="17"/>
        <end position="35"/>
    </location>
</feature>
<proteinExistence type="predicted"/>
<name>A0A4U8VVP4_9NOCA</name>
<dbReference type="AlphaFoldDB" id="A0A4U8VVP4"/>
<dbReference type="EMBL" id="LR215973">
    <property type="protein sequence ID" value="VFA96419.1"/>
    <property type="molecule type" value="Genomic_DNA"/>
</dbReference>
<evidence type="ECO:0000256" key="2">
    <source>
        <dbReference type="SAM" id="Phobius"/>
    </source>
</evidence>
<organism evidence="3 4">
    <name type="scientific">Nocardia cyriacigeorgica</name>
    <dbReference type="NCBI Taxonomy" id="135487"/>
    <lineage>
        <taxon>Bacteria</taxon>
        <taxon>Bacillati</taxon>
        <taxon>Actinomycetota</taxon>
        <taxon>Actinomycetes</taxon>
        <taxon>Mycobacteriales</taxon>
        <taxon>Nocardiaceae</taxon>
        <taxon>Nocardia</taxon>
    </lineage>
</organism>
<evidence type="ECO:0000313" key="3">
    <source>
        <dbReference type="EMBL" id="VFA96419.1"/>
    </source>
</evidence>
<accession>A0A4U8VVP4</accession>
<evidence type="ECO:0000256" key="1">
    <source>
        <dbReference type="SAM" id="MobiDB-lite"/>
    </source>
</evidence>
<dbReference type="Proteomes" id="UP000290439">
    <property type="component" value="Chromosome"/>
</dbReference>
<gene>
    <name evidence="3" type="ORF">NCTC10797_00168</name>
</gene>
<reference evidence="3 4" key="1">
    <citation type="submission" date="2019-02" db="EMBL/GenBank/DDBJ databases">
        <authorList>
            <consortium name="Pathogen Informatics"/>
        </authorList>
    </citation>
    <scope>NUCLEOTIDE SEQUENCE [LARGE SCALE GENOMIC DNA]</scope>
    <source>
        <strain evidence="3 4">3012STDY6756504</strain>
    </source>
</reference>
<feature type="region of interest" description="Disordered" evidence="1">
    <location>
        <begin position="66"/>
        <end position="92"/>
    </location>
</feature>
<keyword evidence="2" id="KW-0472">Membrane</keyword>
<keyword evidence="2" id="KW-0812">Transmembrane</keyword>
<keyword evidence="2" id="KW-1133">Transmembrane helix</keyword>
<sequence>MFVAGALASETAQYRRFLIGGAVVITIAAGLLGQLGTESAFPLVAVEFAVLGVGVGMIMHPATFTSPAHDKVREQRTPSNPSPGRNAIPGPGWTFRPGHSQRLQVPLLAVDQHMGIVCAAWSTETSRCPSAAQG</sequence>
<dbReference type="RefSeq" id="WP_130915587.1">
    <property type="nucleotide sequence ID" value="NZ_LR215973.1"/>
</dbReference>
<evidence type="ECO:0000313" key="4">
    <source>
        <dbReference type="Proteomes" id="UP000290439"/>
    </source>
</evidence>
<protein>
    <submittedName>
        <fullName evidence="3">Uncharacterized protein</fullName>
    </submittedName>
</protein>